<accession>A0ACB7HEP1</accession>
<comment type="caution">
    <text evidence="1">The sequence shown here is derived from an EMBL/GenBank/DDBJ whole genome shotgun (WGS) entry which is preliminary data.</text>
</comment>
<evidence type="ECO:0000313" key="1">
    <source>
        <dbReference type="EMBL" id="KAG8650937.1"/>
    </source>
</evidence>
<evidence type="ECO:0000313" key="2">
    <source>
        <dbReference type="Proteomes" id="UP000091857"/>
    </source>
</evidence>
<protein>
    <submittedName>
        <fullName evidence="1">Uncharacterized protein</fullName>
    </submittedName>
</protein>
<sequence>MCKLRNEGGLGIKDIVAWNKAAVGRQIWDLATARESLRVAWMRRNRLKWLSLRGIIKPFEASWVWRNLVNTRKDLKGYFMYKLERGNFSFCFDPWMEDVAWTNIMRYRVNDQDDQVTRKLSSTGEYTIDSARQAWRRKRPLVVKARLVRCGLVPNAECCLCQRYEETVEHLFFRYAFLKVVWADVMQKCGINTLLLNWRKELVHKESSWKEPGLYYLLCYNSN</sequence>
<organism evidence="1 2">
    <name type="scientific">Manihot esculenta</name>
    <name type="common">Cassava</name>
    <name type="synonym">Jatropha manihot</name>
    <dbReference type="NCBI Taxonomy" id="3983"/>
    <lineage>
        <taxon>Eukaryota</taxon>
        <taxon>Viridiplantae</taxon>
        <taxon>Streptophyta</taxon>
        <taxon>Embryophyta</taxon>
        <taxon>Tracheophyta</taxon>
        <taxon>Spermatophyta</taxon>
        <taxon>Magnoliopsida</taxon>
        <taxon>eudicotyledons</taxon>
        <taxon>Gunneridae</taxon>
        <taxon>Pentapetalae</taxon>
        <taxon>rosids</taxon>
        <taxon>fabids</taxon>
        <taxon>Malpighiales</taxon>
        <taxon>Euphorbiaceae</taxon>
        <taxon>Crotonoideae</taxon>
        <taxon>Manihoteae</taxon>
        <taxon>Manihot</taxon>
    </lineage>
</organism>
<reference evidence="2" key="1">
    <citation type="journal article" date="2016" name="Nat. Biotechnol.">
        <title>Sequencing wild and cultivated cassava and related species reveals extensive interspecific hybridization and genetic diversity.</title>
        <authorList>
            <person name="Bredeson J.V."/>
            <person name="Lyons J.B."/>
            <person name="Prochnik S.E."/>
            <person name="Wu G.A."/>
            <person name="Ha C.M."/>
            <person name="Edsinger-Gonzales E."/>
            <person name="Grimwood J."/>
            <person name="Schmutz J."/>
            <person name="Rabbi I.Y."/>
            <person name="Egesi C."/>
            <person name="Nauluvula P."/>
            <person name="Lebot V."/>
            <person name="Ndunguru J."/>
            <person name="Mkamilo G."/>
            <person name="Bart R.S."/>
            <person name="Setter T.L."/>
            <person name="Gleadow R.M."/>
            <person name="Kulakow P."/>
            <person name="Ferguson M.E."/>
            <person name="Rounsley S."/>
            <person name="Rokhsar D.S."/>
        </authorList>
    </citation>
    <scope>NUCLEOTIDE SEQUENCE [LARGE SCALE GENOMIC DNA]</scope>
    <source>
        <strain evidence="2">cv. AM560-2</strain>
    </source>
</reference>
<dbReference type="Proteomes" id="UP000091857">
    <property type="component" value="Chromosome 7"/>
</dbReference>
<name>A0ACB7HEP1_MANES</name>
<gene>
    <name evidence="1" type="ORF">MANES_07G081166v8</name>
</gene>
<proteinExistence type="predicted"/>
<dbReference type="EMBL" id="CM004393">
    <property type="protein sequence ID" value="KAG8650937.1"/>
    <property type="molecule type" value="Genomic_DNA"/>
</dbReference>
<keyword evidence="2" id="KW-1185">Reference proteome</keyword>